<reference evidence="1 2" key="1">
    <citation type="submission" date="2019-01" db="EMBL/GenBank/DDBJ databases">
        <title>Sequencing the genomes of 1000 actinobacteria strains.</title>
        <authorList>
            <person name="Klenk H.-P."/>
        </authorList>
    </citation>
    <scope>NUCLEOTIDE SEQUENCE [LARGE SCALE GENOMIC DNA]</scope>
    <source>
        <strain evidence="1 2">DSM 43925</strain>
    </source>
</reference>
<comment type="caution">
    <text evidence="1">The sequence shown here is derived from an EMBL/GenBank/DDBJ whole genome shotgun (WGS) entry which is preliminary data.</text>
</comment>
<name>A0A438M028_9ACTN</name>
<dbReference type="Proteomes" id="UP000284824">
    <property type="component" value="Unassembled WGS sequence"/>
</dbReference>
<evidence type="ECO:0008006" key="3">
    <source>
        <dbReference type="Google" id="ProtNLM"/>
    </source>
</evidence>
<keyword evidence="2" id="KW-1185">Reference proteome</keyword>
<proteinExistence type="predicted"/>
<evidence type="ECO:0000313" key="1">
    <source>
        <dbReference type="EMBL" id="RVX39149.1"/>
    </source>
</evidence>
<sequence length="123" mass="13707">MYAAASRTGMSPGSYAAHVAVAAARQELLVLPVADRDRPLIDTTWARIATRLIDAAGIAPLGDVEACRWIALRHARDHIHLVATLARQDGRIPEMHGNWYRMRETCDRIEAELALLLTWLPRS</sequence>
<dbReference type="RefSeq" id="WP_127931687.1">
    <property type="nucleotide sequence ID" value="NZ_SAUN01000001.1"/>
</dbReference>
<accession>A0A438M028</accession>
<dbReference type="AlphaFoldDB" id="A0A438M028"/>
<dbReference type="EMBL" id="SAUN01000001">
    <property type="protein sequence ID" value="RVX39149.1"/>
    <property type="molecule type" value="Genomic_DNA"/>
</dbReference>
<gene>
    <name evidence="1" type="ORF">EDD27_1496</name>
</gene>
<evidence type="ECO:0000313" key="2">
    <source>
        <dbReference type="Proteomes" id="UP000284824"/>
    </source>
</evidence>
<dbReference type="OrthoDB" id="4382201at2"/>
<organism evidence="1 2">
    <name type="scientific">Nonomuraea polychroma</name>
    <dbReference type="NCBI Taxonomy" id="46176"/>
    <lineage>
        <taxon>Bacteria</taxon>
        <taxon>Bacillati</taxon>
        <taxon>Actinomycetota</taxon>
        <taxon>Actinomycetes</taxon>
        <taxon>Streptosporangiales</taxon>
        <taxon>Streptosporangiaceae</taxon>
        <taxon>Nonomuraea</taxon>
    </lineage>
</organism>
<protein>
    <recommendedName>
        <fullName evidence="3">Mobilization protein</fullName>
    </recommendedName>
</protein>